<dbReference type="InterPro" id="IPR051405">
    <property type="entry name" value="phD/YefM_antitoxin"/>
</dbReference>
<dbReference type="InterPro" id="IPR036165">
    <property type="entry name" value="YefM-like_sf"/>
</dbReference>
<dbReference type="InterPro" id="IPR006442">
    <property type="entry name" value="Antitoxin_Phd/YefM"/>
</dbReference>
<keyword evidence="4" id="KW-1185">Reference proteome</keyword>
<dbReference type="Gene3D" id="3.40.1620.10">
    <property type="entry name" value="YefM-like domain"/>
    <property type="match status" value="1"/>
</dbReference>
<dbReference type="NCBIfam" id="TIGR01552">
    <property type="entry name" value="phd_fam"/>
    <property type="match status" value="1"/>
</dbReference>
<organism evidence="3 4">
    <name type="scientific">Larkinella knui</name>
    <dbReference type="NCBI Taxonomy" id="2025310"/>
    <lineage>
        <taxon>Bacteria</taxon>
        <taxon>Pseudomonadati</taxon>
        <taxon>Bacteroidota</taxon>
        <taxon>Cytophagia</taxon>
        <taxon>Cytophagales</taxon>
        <taxon>Spirosomataceae</taxon>
        <taxon>Larkinella</taxon>
    </lineage>
</organism>
<name>A0A3P1CY45_9BACT</name>
<dbReference type="Gene3D" id="1.10.1220.170">
    <property type="match status" value="1"/>
</dbReference>
<reference evidence="3 4" key="1">
    <citation type="submission" date="2018-11" db="EMBL/GenBank/DDBJ databases">
        <authorList>
            <person name="Zhou Z."/>
            <person name="Wang G."/>
        </authorList>
    </citation>
    <scope>NUCLEOTIDE SEQUENCE [LARGE SCALE GENOMIC DNA]</scope>
    <source>
        <strain evidence="3 4">KCTC42998</strain>
    </source>
</reference>
<dbReference type="Pfam" id="PF02604">
    <property type="entry name" value="PhdYeFM_antitox"/>
    <property type="match status" value="1"/>
</dbReference>
<dbReference type="PANTHER" id="PTHR33713:SF6">
    <property type="entry name" value="ANTITOXIN YEFM"/>
    <property type="match status" value="1"/>
</dbReference>
<dbReference type="SUPFAM" id="SSF143120">
    <property type="entry name" value="YefM-like"/>
    <property type="match status" value="1"/>
</dbReference>
<proteinExistence type="inferred from homology"/>
<dbReference type="AlphaFoldDB" id="A0A3P1CY45"/>
<evidence type="ECO:0000256" key="2">
    <source>
        <dbReference type="RuleBase" id="RU362080"/>
    </source>
</evidence>
<dbReference type="PANTHER" id="PTHR33713">
    <property type="entry name" value="ANTITOXIN YAFN-RELATED"/>
    <property type="match status" value="1"/>
</dbReference>
<accession>A0A3P1CY45</accession>
<dbReference type="RefSeq" id="WP_124905896.1">
    <property type="nucleotide sequence ID" value="NZ_RQJP01000001.1"/>
</dbReference>
<gene>
    <name evidence="3" type="ORF">EHT87_08885</name>
</gene>
<sequence length="86" mass="10050">MQVVNYTEFRRSMKAKLDQVSDDGDTVIINRSENKNVVLISLREYNSLKETLHLLSSEKNRKRLVDAIERTNRGDFEIHDLIDDEA</sequence>
<dbReference type="OrthoDB" id="1524837at2"/>
<evidence type="ECO:0000313" key="3">
    <source>
        <dbReference type="EMBL" id="RRB18367.1"/>
    </source>
</evidence>
<dbReference type="Proteomes" id="UP000274271">
    <property type="component" value="Unassembled WGS sequence"/>
</dbReference>
<evidence type="ECO:0000256" key="1">
    <source>
        <dbReference type="ARBA" id="ARBA00009981"/>
    </source>
</evidence>
<protein>
    <recommendedName>
        <fullName evidence="2">Antitoxin</fullName>
    </recommendedName>
</protein>
<comment type="function">
    <text evidence="2">Antitoxin component of a type II toxin-antitoxin (TA) system.</text>
</comment>
<dbReference type="EMBL" id="RQJP01000001">
    <property type="protein sequence ID" value="RRB18367.1"/>
    <property type="molecule type" value="Genomic_DNA"/>
</dbReference>
<comment type="caution">
    <text evidence="3">The sequence shown here is derived from an EMBL/GenBank/DDBJ whole genome shotgun (WGS) entry which is preliminary data.</text>
</comment>
<evidence type="ECO:0000313" key="4">
    <source>
        <dbReference type="Proteomes" id="UP000274271"/>
    </source>
</evidence>
<comment type="similarity">
    <text evidence="1 2">Belongs to the phD/YefM antitoxin family.</text>
</comment>